<organism evidence="1 2">
    <name type="scientific">Pleurotus cornucopiae</name>
    <name type="common">Cornucopia mushroom</name>
    <dbReference type="NCBI Taxonomy" id="5321"/>
    <lineage>
        <taxon>Eukaryota</taxon>
        <taxon>Fungi</taxon>
        <taxon>Dikarya</taxon>
        <taxon>Basidiomycota</taxon>
        <taxon>Agaricomycotina</taxon>
        <taxon>Agaricomycetes</taxon>
        <taxon>Agaricomycetidae</taxon>
        <taxon>Agaricales</taxon>
        <taxon>Pleurotineae</taxon>
        <taxon>Pleurotaceae</taxon>
        <taxon>Pleurotus</taxon>
    </lineage>
</organism>
<name>A0ACB7JB97_PLECO</name>
<keyword evidence="2" id="KW-1185">Reference proteome</keyword>
<accession>A0ACB7JB97</accession>
<sequence length="810" mass="91690">MSLSKEKFYAHRTIQEYAEAIRWIISDLGHSWATRVCRRTAYDASCPPSLCLRCWERLFGPHGWLAKALTSPSYRKLRRKCEYQQSFQELEGADRDGCHWCSFVLREYHNVPQAETTNISQPIKIKVEIWKRVNMNGHLQSLRLTFAEEERLGYFFYAEHDDPAASFIFARSEIHDVNSPRAQSLGKEAIENCIRNHPGCPRLAANNPLLPTRVIDCQDPAYPKLVETDGRHEQYIALSYVWGEPQPHSTTTDNLASYLNGIDAQSLPKTICDAIATVHAFGMRYLWTDTLCIIQNSDKDQIRELRHMARIYASAYFTIVAGSARKVSEGFLHSRSPPSRGDPSFKISCPTHAKAFGTFSLGRDINYYRQELQEFSTDADPVHSRGWCLQEIFLSQRTLVYTSRTLQYHCQTEVINIGRSVYQSDRFSATPKYWSLSYLAEHDWETPLTPGPMLVGSPWERYASGVLEGWAKVLREYTRRSVTVSTDKFHAISAIAERFHQFRKSHYLAGLWEDTLLLDLLWTTVTDVASNRPKDYRAPSWSWAALNNEVKLYAMLHFRDVQFCGGARCEVELKTTALPFGEVVSGEVILQASMLPVVLGNTISDYGALKLELYTIWPQTTPTTYTPIGDAILDDYEDAGLVDIWAVPIFFSPKRDLVEGLLLVPLFYPLQFDFLQRQRTMRFIASTLVAIGMCATVFQPAVAVNPGNNSLHINATDNFEVAVLKEFGQDVFDGLASDSCNVWNCLGEVATLTPCLLKCVIEGSVTCVIGCVGATNVRPMLISPHHTTPHHTTSPPLPHSHFKLYLLHNG</sequence>
<dbReference type="EMBL" id="WQMT02000001">
    <property type="protein sequence ID" value="KAG9227873.1"/>
    <property type="molecule type" value="Genomic_DNA"/>
</dbReference>
<gene>
    <name evidence="1" type="ORF">CCMSSC00406_0009130</name>
</gene>
<reference evidence="1 2" key="1">
    <citation type="journal article" date="2021" name="Appl. Environ. Microbiol.">
        <title>Genetic linkage and physical mapping for an oyster mushroom Pleurotus cornucopiae and QTL analysis for the trait cap color.</title>
        <authorList>
            <person name="Zhang Y."/>
            <person name="Gao W."/>
            <person name="Sonnenberg A."/>
            <person name="Chen Q."/>
            <person name="Zhang J."/>
            <person name="Huang C."/>
        </authorList>
    </citation>
    <scope>NUCLEOTIDE SEQUENCE [LARGE SCALE GENOMIC DNA]</scope>
    <source>
        <strain evidence="1">CCMSSC00406</strain>
    </source>
</reference>
<evidence type="ECO:0000313" key="1">
    <source>
        <dbReference type="EMBL" id="KAG9227873.1"/>
    </source>
</evidence>
<protein>
    <submittedName>
        <fullName evidence="1">Uncharacterized protein</fullName>
    </submittedName>
</protein>
<proteinExistence type="predicted"/>
<evidence type="ECO:0000313" key="2">
    <source>
        <dbReference type="Proteomes" id="UP000824881"/>
    </source>
</evidence>
<dbReference type="Proteomes" id="UP000824881">
    <property type="component" value="Unassembled WGS sequence"/>
</dbReference>
<comment type="caution">
    <text evidence="1">The sequence shown here is derived from an EMBL/GenBank/DDBJ whole genome shotgun (WGS) entry which is preliminary data.</text>
</comment>